<dbReference type="Gene3D" id="1.10.1280.10">
    <property type="entry name" value="Di-copper center containing domain from catechol oxidase"/>
    <property type="match status" value="1"/>
</dbReference>
<dbReference type="GO" id="GO:0004097">
    <property type="term" value="F:catechol oxidase activity"/>
    <property type="evidence" value="ECO:0007669"/>
    <property type="project" value="InterPro"/>
</dbReference>
<organism evidence="9 10">
    <name type="scientific">Stephania japonica</name>
    <dbReference type="NCBI Taxonomy" id="461633"/>
    <lineage>
        <taxon>Eukaryota</taxon>
        <taxon>Viridiplantae</taxon>
        <taxon>Streptophyta</taxon>
        <taxon>Embryophyta</taxon>
        <taxon>Tracheophyta</taxon>
        <taxon>Spermatophyta</taxon>
        <taxon>Magnoliopsida</taxon>
        <taxon>Ranunculales</taxon>
        <taxon>Menispermaceae</taxon>
        <taxon>Menispermoideae</taxon>
        <taxon>Cissampelideae</taxon>
        <taxon>Stephania</taxon>
    </lineage>
</organism>
<evidence type="ECO:0000256" key="3">
    <source>
        <dbReference type="ARBA" id="ARBA00022723"/>
    </source>
</evidence>
<evidence type="ECO:0000256" key="5">
    <source>
        <dbReference type="ARBA" id="ARBA00023002"/>
    </source>
</evidence>
<evidence type="ECO:0000256" key="4">
    <source>
        <dbReference type="ARBA" id="ARBA00022784"/>
    </source>
</evidence>
<protein>
    <recommendedName>
        <fullName evidence="8">Tyrosinase copper-binding domain-containing protein</fullName>
    </recommendedName>
</protein>
<dbReference type="PROSITE" id="PS00498">
    <property type="entry name" value="TYROSINASE_2"/>
    <property type="match status" value="1"/>
</dbReference>
<keyword evidence="5" id="KW-0560">Oxidoreductase</keyword>
<comment type="cofactor">
    <cofactor evidence="1">
        <name>Cu(2+)</name>
        <dbReference type="ChEBI" id="CHEBI:29036"/>
    </cofactor>
</comment>
<dbReference type="Pfam" id="PF00264">
    <property type="entry name" value="Tyrosinase"/>
    <property type="match status" value="1"/>
</dbReference>
<reference evidence="9 10" key="1">
    <citation type="submission" date="2024-01" db="EMBL/GenBank/DDBJ databases">
        <title>Genome assemblies of Stephania.</title>
        <authorList>
            <person name="Yang L."/>
        </authorList>
    </citation>
    <scope>NUCLEOTIDE SEQUENCE [LARGE SCALE GENOMIC DNA]</scope>
    <source>
        <strain evidence="9">QJT</strain>
        <tissue evidence="9">Leaf</tissue>
    </source>
</reference>
<comment type="similarity">
    <text evidence="2">Belongs to the tyrosinase family.</text>
</comment>
<dbReference type="InterPro" id="IPR022740">
    <property type="entry name" value="Polyphenol_oxidase_C"/>
</dbReference>
<dbReference type="Pfam" id="PF12143">
    <property type="entry name" value="PPO1_KFDV"/>
    <property type="match status" value="1"/>
</dbReference>
<evidence type="ECO:0000256" key="6">
    <source>
        <dbReference type="ARBA" id="ARBA00023008"/>
    </source>
</evidence>
<dbReference type="Pfam" id="PF12142">
    <property type="entry name" value="PPO1_DWL"/>
    <property type="match status" value="1"/>
</dbReference>
<feature type="domain" description="Tyrosinase copper-binding" evidence="8">
    <location>
        <begin position="340"/>
        <end position="351"/>
    </location>
</feature>
<dbReference type="InterPro" id="IPR022739">
    <property type="entry name" value="Polyphenol_oxidase_cen"/>
</dbReference>
<dbReference type="PANTHER" id="PTHR11474">
    <property type="entry name" value="TYROSINASE FAMILY MEMBER"/>
    <property type="match status" value="1"/>
</dbReference>
<keyword evidence="4" id="KW-0883">Thioether bond</keyword>
<evidence type="ECO:0000256" key="7">
    <source>
        <dbReference type="ARBA" id="ARBA00023157"/>
    </source>
</evidence>
<accession>A0AAP0J9F0</accession>
<evidence type="ECO:0000259" key="8">
    <source>
        <dbReference type="PROSITE" id="PS00498"/>
    </source>
</evidence>
<evidence type="ECO:0000313" key="10">
    <source>
        <dbReference type="Proteomes" id="UP001417504"/>
    </source>
</evidence>
<dbReference type="PRINTS" id="PR00092">
    <property type="entry name" value="TYROSINASE"/>
</dbReference>
<dbReference type="GO" id="GO:0046872">
    <property type="term" value="F:metal ion binding"/>
    <property type="evidence" value="ECO:0007669"/>
    <property type="project" value="UniProtKB-KW"/>
</dbReference>
<dbReference type="AlphaFoldDB" id="A0AAP0J9F0"/>
<dbReference type="InterPro" id="IPR008922">
    <property type="entry name" value="Di-copper_centre_dom_sf"/>
</dbReference>
<dbReference type="SUPFAM" id="SSF48056">
    <property type="entry name" value="Di-copper centre-containing domain"/>
    <property type="match status" value="1"/>
</dbReference>
<evidence type="ECO:0000313" key="9">
    <source>
        <dbReference type="EMBL" id="KAK9129853.1"/>
    </source>
</evidence>
<keyword evidence="6" id="KW-0186">Copper</keyword>
<dbReference type="InterPro" id="IPR002227">
    <property type="entry name" value="Tyrosinase_Cu-bd"/>
</dbReference>
<dbReference type="EMBL" id="JBBNAE010000004">
    <property type="protein sequence ID" value="KAK9129853.1"/>
    <property type="molecule type" value="Genomic_DNA"/>
</dbReference>
<dbReference type="PANTHER" id="PTHR11474:SF128">
    <property type="entry name" value="AUREUSIDIN SYNTHASE-LIKE"/>
    <property type="match status" value="1"/>
</dbReference>
<proteinExistence type="inferred from homology"/>
<name>A0AAP0J9F0_9MAGN</name>
<evidence type="ECO:0000256" key="1">
    <source>
        <dbReference type="ARBA" id="ARBA00001973"/>
    </source>
</evidence>
<keyword evidence="10" id="KW-1185">Reference proteome</keyword>
<dbReference type="Proteomes" id="UP001417504">
    <property type="component" value="Unassembled WGS sequence"/>
</dbReference>
<keyword evidence="7" id="KW-1015">Disulfide bond</keyword>
<dbReference type="InterPro" id="IPR050316">
    <property type="entry name" value="Tyrosinase/Hemocyanin"/>
</dbReference>
<evidence type="ECO:0000256" key="2">
    <source>
        <dbReference type="ARBA" id="ARBA00009928"/>
    </source>
</evidence>
<gene>
    <name evidence="9" type="ORF">Sjap_010340</name>
</gene>
<comment type="caution">
    <text evidence="9">The sequence shown here is derived from an EMBL/GenBank/DDBJ whole genome shotgun (WGS) entry which is preliminary data.</text>
</comment>
<sequence length="592" mass="68244">MKEPKKWGFVVVCIAFTFLGLYANLFGSPSQLQLFNHSFIRELKSMMLVLINSRDETPQYSTKSPHHPMSNIIAPNLSSCHESLTDANRRVYCCPPYSPDEPIVDFQFPDPSTTPLRIRRPAHKLTPEFIQKYANGIKAMQSLPLSDPRNFLRQAALHCIFCTGSYDQIDGTDRRRPPGIIKIHRSWLFMPWHRMLFYFHERIVGELIGDPTFGLPYWNWDTPDGMVIPDMYMRPPFADSERDVTHLPPATANDNYDYDESHSEEELIQSNLALLYHQMVSGARKPELFHGCSYRAGPDGACDGAGTIELAPHNPIHTWVGSSLQPEREDLGAFYTAGKDPLFYAHHSNVDRMWELWQRARGYEPEITDPDWLDSYFFFYDEKLQLTRIKIRDVLQISKLRYTYEEADLPWLNAKPKPSIPPKIAKNMLKMREINEVRNGSMGRLRSATHLSMHFGSEGRILHEMVRIKVKRPRVCRTEKEKAEEEEVLVVYGIKVLKDKYAKFDVFVNAVNETGLGPQAREFAGTFVNGRMGARRPMVNEIVKKTVLKVGITELLEDLEADCDEFIWVSLVPRCHMGDYISFQGVTIDFMR</sequence>
<keyword evidence="3" id="KW-0479">Metal-binding</keyword>